<dbReference type="InterPro" id="IPR022481">
    <property type="entry name" value="Ribosomal_eL8_arc"/>
</dbReference>
<dbReference type="GO" id="GO:0004526">
    <property type="term" value="F:ribonuclease P activity"/>
    <property type="evidence" value="ECO:0007669"/>
    <property type="project" value="UniProtKB-UniRule"/>
</dbReference>
<gene>
    <name evidence="9" type="primary">rpl7ae</name>
    <name evidence="11" type="ORF">MBCUT_03810</name>
</gene>
<evidence type="ECO:0000256" key="9">
    <source>
        <dbReference type="HAMAP-Rule" id="MF_00326"/>
    </source>
</evidence>
<dbReference type="RefSeq" id="WP_067258194.1">
    <property type="nucleotide sequence ID" value="NZ_LWMW01000064.1"/>
</dbReference>
<evidence type="ECO:0000256" key="6">
    <source>
        <dbReference type="ARBA" id="ARBA00022884"/>
    </source>
</evidence>
<comment type="caution">
    <text evidence="11">The sequence shown here is derived from an EMBL/GenBank/DDBJ whole genome shotgun (WGS) entry which is preliminary data.</text>
</comment>
<accession>A0A166EYR4</accession>
<evidence type="ECO:0000259" key="10">
    <source>
        <dbReference type="Pfam" id="PF01248"/>
    </source>
</evidence>
<keyword evidence="12" id="KW-1185">Reference proteome</keyword>
<sequence length="123" mass="13034">MAKAIYVKFDTPQEIADKAEEALEIARNTGKVAKGTNEVTKFIERGNAALVLIAEDVDPAEIVAHIPVLADEKEIPYVYLATKEEVGGAAGLNVGTASAAIIEAGEGEELVAEVVEKVEELKN</sequence>
<organism evidence="11 12">
    <name type="scientific">Methanobrevibacter cuticularis</name>
    <dbReference type="NCBI Taxonomy" id="47311"/>
    <lineage>
        <taxon>Archaea</taxon>
        <taxon>Methanobacteriati</taxon>
        <taxon>Methanobacteriota</taxon>
        <taxon>Methanomada group</taxon>
        <taxon>Methanobacteria</taxon>
        <taxon>Methanobacteriales</taxon>
        <taxon>Methanobacteriaceae</taxon>
        <taxon>Methanobrevibacter</taxon>
    </lineage>
</organism>
<evidence type="ECO:0000256" key="7">
    <source>
        <dbReference type="ARBA" id="ARBA00022980"/>
    </source>
</evidence>
<dbReference type="GO" id="GO:0003735">
    <property type="term" value="F:structural constituent of ribosome"/>
    <property type="evidence" value="ECO:0007669"/>
    <property type="project" value="InterPro"/>
</dbReference>
<keyword evidence="5 9" id="KW-0699">rRNA-binding</keyword>
<evidence type="ECO:0000256" key="3">
    <source>
        <dbReference type="ARBA" id="ARBA00022490"/>
    </source>
</evidence>
<name>A0A166EYR4_9EURY</name>
<dbReference type="GO" id="GO:0019843">
    <property type="term" value="F:rRNA binding"/>
    <property type="evidence" value="ECO:0007669"/>
    <property type="project" value="UniProtKB-KW"/>
</dbReference>
<dbReference type="InterPro" id="IPR050257">
    <property type="entry name" value="eL8/uL1-like"/>
</dbReference>
<dbReference type="STRING" id="47311.MBCUT_03810"/>
<dbReference type="PRINTS" id="PR00884">
    <property type="entry name" value="RIBOSOMALHS6"/>
</dbReference>
<dbReference type="GO" id="GO:0001682">
    <property type="term" value="P:tRNA 5'-leader removal"/>
    <property type="evidence" value="ECO:0007669"/>
    <property type="project" value="UniProtKB-UniRule"/>
</dbReference>
<keyword evidence="8 9" id="KW-0687">Ribonucleoprotein</keyword>
<protein>
    <recommendedName>
        <fullName evidence="9">Large ribosomal subunit protein eL8</fullName>
    </recommendedName>
</protein>
<dbReference type="FunFam" id="3.30.1330.30:FF:000020">
    <property type="entry name" value="50S ribosomal protein L7Ae"/>
    <property type="match status" value="1"/>
</dbReference>
<dbReference type="PATRIC" id="fig|47311.3.peg.422"/>
<evidence type="ECO:0000256" key="8">
    <source>
        <dbReference type="ARBA" id="ARBA00023274"/>
    </source>
</evidence>
<evidence type="ECO:0000256" key="5">
    <source>
        <dbReference type="ARBA" id="ARBA00022730"/>
    </source>
</evidence>
<dbReference type="OrthoDB" id="25810at2157"/>
<feature type="domain" description="Ribosomal protein eL8/eL30/eS12/Gadd45" evidence="10">
    <location>
        <begin position="18"/>
        <end position="110"/>
    </location>
</feature>
<evidence type="ECO:0000313" key="12">
    <source>
        <dbReference type="Proteomes" id="UP000077275"/>
    </source>
</evidence>
<evidence type="ECO:0000313" key="11">
    <source>
        <dbReference type="EMBL" id="KZX17149.1"/>
    </source>
</evidence>
<dbReference type="GO" id="GO:0005840">
    <property type="term" value="C:ribosome"/>
    <property type="evidence" value="ECO:0007669"/>
    <property type="project" value="UniProtKB-KW"/>
</dbReference>
<dbReference type="HAMAP" id="MF_00326">
    <property type="entry name" value="Ribosomal_eL8"/>
    <property type="match status" value="1"/>
</dbReference>
<reference evidence="11 12" key="1">
    <citation type="submission" date="2016-04" db="EMBL/GenBank/DDBJ databases">
        <title>Genome sequence of Methanobrevibacter cuticularis DSM 11139.</title>
        <authorList>
            <person name="Poehlein A."/>
            <person name="Seedorf H."/>
            <person name="Daniel R."/>
        </authorList>
    </citation>
    <scope>NUCLEOTIDE SEQUENCE [LARGE SCALE GENOMIC DNA]</scope>
    <source>
        <strain evidence="11 12">DSM 11139</strain>
    </source>
</reference>
<evidence type="ECO:0000256" key="4">
    <source>
        <dbReference type="ARBA" id="ARBA00022694"/>
    </source>
</evidence>
<keyword evidence="6 9" id="KW-0694">RNA-binding</keyword>
<dbReference type="InterPro" id="IPR018492">
    <property type="entry name" value="Ribosomal_eL8/Nhp2"/>
</dbReference>
<dbReference type="GO" id="GO:1990904">
    <property type="term" value="C:ribonucleoprotein complex"/>
    <property type="evidence" value="ECO:0007669"/>
    <property type="project" value="UniProtKB-KW"/>
</dbReference>
<evidence type="ECO:0000256" key="1">
    <source>
        <dbReference type="ARBA" id="ARBA00004496"/>
    </source>
</evidence>
<dbReference type="InterPro" id="IPR004038">
    <property type="entry name" value="Ribosomal_eL8/eL30/eS12/Gad45"/>
</dbReference>
<keyword evidence="7 9" id="KW-0689">Ribosomal protein</keyword>
<keyword evidence="4 9" id="KW-0819">tRNA processing</keyword>
<dbReference type="PANTHER" id="PTHR23105">
    <property type="entry name" value="RIBOSOMAL PROTEIN L7AE FAMILY MEMBER"/>
    <property type="match status" value="1"/>
</dbReference>
<proteinExistence type="inferred from homology"/>
<keyword evidence="3 9" id="KW-0963">Cytoplasm</keyword>
<dbReference type="GO" id="GO:0006412">
    <property type="term" value="P:translation"/>
    <property type="evidence" value="ECO:0007669"/>
    <property type="project" value="UniProtKB-UniRule"/>
</dbReference>
<comment type="similarity">
    <text evidence="2 9">Belongs to the eukaryotic ribosomal protein eL8 family.</text>
</comment>
<dbReference type="Proteomes" id="UP000077275">
    <property type="component" value="Unassembled WGS sequence"/>
</dbReference>
<dbReference type="SUPFAM" id="SSF55315">
    <property type="entry name" value="L30e-like"/>
    <property type="match status" value="1"/>
</dbReference>
<dbReference type="NCBIfam" id="TIGR03677">
    <property type="entry name" value="eL8_ribo"/>
    <property type="match status" value="1"/>
</dbReference>
<dbReference type="InterPro" id="IPR029064">
    <property type="entry name" value="Ribosomal_eL30-like_sf"/>
</dbReference>
<dbReference type="GO" id="GO:0005737">
    <property type="term" value="C:cytoplasm"/>
    <property type="evidence" value="ECO:0007669"/>
    <property type="project" value="UniProtKB-SubCell"/>
</dbReference>
<dbReference type="PRINTS" id="PR00881">
    <property type="entry name" value="L7ARS6FAMILY"/>
</dbReference>
<dbReference type="Pfam" id="PF01248">
    <property type="entry name" value="Ribosomal_L7Ae"/>
    <property type="match status" value="1"/>
</dbReference>
<dbReference type="Gene3D" id="3.30.1330.30">
    <property type="match status" value="1"/>
</dbReference>
<comment type="subunit">
    <text evidence="9">Part of the 50S ribosomal subunit. Probably part of the RNase P complex.</text>
</comment>
<dbReference type="EMBL" id="LWMW01000064">
    <property type="protein sequence ID" value="KZX17149.1"/>
    <property type="molecule type" value="Genomic_DNA"/>
</dbReference>
<dbReference type="AlphaFoldDB" id="A0A166EYR4"/>
<comment type="subcellular location">
    <subcellularLocation>
        <location evidence="1 9">Cytoplasm</location>
    </subcellularLocation>
</comment>
<evidence type="ECO:0000256" key="2">
    <source>
        <dbReference type="ARBA" id="ARBA00007337"/>
    </source>
</evidence>
<comment type="function">
    <text evidence="9">Multifunctional RNA-binding protein that recognizes the K-turn motif in ribosomal RNA, the RNA component of RNase P, box H/ACA, box C/D and box C'/D' sRNAs.</text>
</comment>